<evidence type="ECO:0000256" key="2">
    <source>
        <dbReference type="SAM" id="Coils"/>
    </source>
</evidence>
<feature type="region of interest" description="Disordered" evidence="3">
    <location>
        <begin position="861"/>
        <end position="889"/>
    </location>
</feature>
<evidence type="ECO:0000256" key="3">
    <source>
        <dbReference type="SAM" id="MobiDB-lite"/>
    </source>
</evidence>
<dbReference type="PANTHER" id="PTHR23065:SF54">
    <property type="entry name" value="SUPPRESSOR OF YEAST PROFILIN DELETION"/>
    <property type="match status" value="1"/>
</dbReference>
<evidence type="ECO:0000256" key="1">
    <source>
        <dbReference type="ARBA" id="ARBA00022583"/>
    </source>
</evidence>
<dbReference type="InterPro" id="IPR018808">
    <property type="entry name" value="Muniscin_C"/>
</dbReference>
<feature type="compositionally biased region" description="Pro residues" evidence="3">
    <location>
        <begin position="290"/>
        <end position="308"/>
    </location>
</feature>
<feature type="compositionally biased region" description="Polar residues" evidence="3">
    <location>
        <begin position="556"/>
        <end position="578"/>
    </location>
</feature>
<feature type="region of interest" description="Disordered" evidence="3">
    <location>
        <begin position="527"/>
        <end position="602"/>
    </location>
</feature>
<dbReference type="PANTHER" id="PTHR23065">
    <property type="entry name" value="PROLINE-SERINE-THREONINE PHOSPHATASE INTERACTING PROTEIN 1"/>
    <property type="match status" value="1"/>
</dbReference>
<dbReference type="InterPro" id="IPR028565">
    <property type="entry name" value="MHD"/>
</dbReference>
<dbReference type="Proteomes" id="UP001215712">
    <property type="component" value="Unassembled WGS sequence"/>
</dbReference>
<protein>
    <recommendedName>
        <fullName evidence="4">MHD domain-containing protein</fullName>
    </recommendedName>
</protein>
<evidence type="ECO:0000259" key="4">
    <source>
        <dbReference type="PROSITE" id="PS51072"/>
    </source>
</evidence>
<dbReference type="InterPro" id="IPR049609">
    <property type="entry name" value="Syp1-like_MHD"/>
</dbReference>
<dbReference type="Pfam" id="PF10291">
    <property type="entry name" value="muHD"/>
    <property type="match status" value="1"/>
</dbReference>
<dbReference type="PROSITE" id="PS51072">
    <property type="entry name" value="MHD"/>
    <property type="match status" value="1"/>
</dbReference>
<dbReference type="InterPro" id="IPR027267">
    <property type="entry name" value="AH/BAR_dom_sf"/>
</dbReference>
<name>A0AAD6HVQ9_9EURO</name>
<keyword evidence="1" id="KW-0254">Endocytosis</keyword>
<proteinExistence type="predicted"/>
<evidence type="ECO:0000313" key="6">
    <source>
        <dbReference type="Proteomes" id="UP001215712"/>
    </source>
</evidence>
<keyword evidence="2" id="KW-0175">Coiled coil</keyword>
<feature type="region of interest" description="Disordered" evidence="3">
    <location>
        <begin position="265"/>
        <end position="440"/>
    </location>
</feature>
<dbReference type="GO" id="GO:0030139">
    <property type="term" value="C:endocytic vesicle"/>
    <property type="evidence" value="ECO:0007669"/>
    <property type="project" value="TreeGrafter"/>
</dbReference>
<organism evidence="5 6">
    <name type="scientific">Penicillium malachiteum</name>
    <dbReference type="NCBI Taxonomy" id="1324776"/>
    <lineage>
        <taxon>Eukaryota</taxon>
        <taxon>Fungi</taxon>
        <taxon>Dikarya</taxon>
        <taxon>Ascomycota</taxon>
        <taxon>Pezizomycotina</taxon>
        <taxon>Eurotiomycetes</taxon>
        <taxon>Eurotiomycetidae</taxon>
        <taxon>Eurotiales</taxon>
        <taxon>Aspergillaceae</taxon>
        <taxon>Penicillium</taxon>
    </lineage>
</organism>
<accession>A0AAD6HVQ9</accession>
<dbReference type="CDD" id="cd09264">
    <property type="entry name" value="AP_Syp1_MHD"/>
    <property type="match status" value="1"/>
</dbReference>
<dbReference type="EMBL" id="JAQJAN010000002">
    <property type="protein sequence ID" value="KAJ5738792.1"/>
    <property type="molecule type" value="Genomic_DNA"/>
</dbReference>
<dbReference type="SUPFAM" id="SSF103657">
    <property type="entry name" value="BAR/IMD domain-like"/>
    <property type="match status" value="1"/>
</dbReference>
<feature type="domain" description="MHD" evidence="4">
    <location>
        <begin position="609"/>
        <end position="902"/>
    </location>
</feature>
<keyword evidence="6" id="KW-1185">Reference proteome</keyword>
<dbReference type="GO" id="GO:0005886">
    <property type="term" value="C:plasma membrane"/>
    <property type="evidence" value="ECO:0007669"/>
    <property type="project" value="TreeGrafter"/>
</dbReference>
<feature type="compositionally biased region" description="Polar residues" evidence="3">
    <location>
        <begin position="405"/>
        <end position="431"/>
    </location>
</feature>
<gene>
    <name evidence="5" type="ORF">N7493_001947</name>
</gene>
<dbReference type="Gene3D" id="1.20.1270.60">
    <property type="entry name" value="Arfaptin homology (AH) domain/BAR domain"/>
    <property type="match status" value="1"/>
</dbReference>
<dbReference type="GO" id="GO:0032153">
    <property type="term" value="C:cell division site"/>
    <property type="evidence" value="ECO:0007669"/>
    <property type="project" value="TreeGrafter"/>
</dbReference>
<dbReference type="GO" id="GO:0032185">
    <property type="term" value="P:septin cytoskeleton organization"/>
    <property type="evidence" value="ECO:0007669"/>
    <property type="project" value="TreeGrafter"/>
</dbReference>
<reference evidence="5" key="1">
    <citation type="journal article" date="2023" name="IMA Fungus">
        <title>Comparative genomic study of the Penicillium genus elucidates a diverse pangenome and 15 lateral gene transfer events.</title>
        <authorList>
            <person name="Petersen C."/>
            <person name="Sorensen T."/>
            <person name="Nielsen M.R."/>
            <person name="Sondergaard T.E."/>
            <person name="Sorensen J.L."/>
            <person name="Fitzpatrick D.A."/>
            <person name="Frisvad J.C."/>
            <person name="Nielsen K.L."/>
        </authorList>
    </citation>
    <scope>NUCLEOTIDE SEQUENCE</scope>
    <source>
        <strain evidence="5">IBT 17514</strain>
    </source>
</reference>
<dbReference type="GO" id="GO:0006897">
    <property type="term" value="P:endocytosis"/>
    <property type="evidence" value="ECO:0007669"/>
    <property type="project" value="UniProtKB-KW"/>
</dbReference>
<feature type="coiled-coil region" evidence="2">
    <location>
        <begin position="127"/>
        <end position="178"/>
    </location>
</feature>
<sequence length="906" mass="98177">MELSRQEYPALLATLHPTQATNVLNERIRVINKIHTDIADFLQVRRLAPGYSANSLGAHSLLCGVTPMLTSDYQERRRVEEAYAQGLRKLANRPVLDNGAALGIFQIPWQRIVSATEALAVSHETLATKIEEDVERALREYSTKNRDMQSMPGVQSNLAALAKNIETAQDKVEKAKKKSTKNPKQLATAVTAAEEVSQQWDSRAPYVFEQLQAVDEGRLNHLRDILTQLETHEVDQVERGRQAAESCLNVLLNVETADEIQTFAAKMKGSRNPPLPATPRRQPSQVESSPVPPPSAEIPTSAPLPPTPRAQDDAASQFSERSDRQAPTPVAPAPEPQPRHTPLGGLRRLGTVMGRRKSMAAGPSGGFDKKADKKRSPFGPFKRSDSAREMQIPESPPSTADRPGTSFTEESARNPSISQDHNTSETITSAPSAYPEAAPTNGTTQLAQAGIVSNGTHQTHVDSEGFTERPSTVDDVTRAQREAAGLDESGMNLTIRDQPIFEDESQAKQAMDDMANTLRLRAQHSGLRRNAGTIRGRRDVRNTVFVANPSPDLAPTQKSPDPYSPSSPIRHTPSLSTATDDHAMSDTTSVRSGHTAHGAGASIHPELYEPGLNASIIETVNAWFSEGTVTTSSVMGELALAHNVAPGSAADSARIRLENFPVLEKVAANPHFVHEVPTGPAEEKRGEYDIQLGSISRPMPTVAFKYQVHLDPSNSSTYCPVIFNPVWNLQESQASAIVYYSINPAFVSQSTGPIALKNLVLTVGLDIANEDETTKQSRESVAHAASAVMYPNTGATFRRKNSTVLWRIPELEVKAPGAGEDGKFLVRFTTSTIGPRKGNVEAKFELHTTDASSRLGISRAVPGSSQSEIDPFADAGSPQGAPSPIPINWQEVPTHRKLIGGKYVSS</sequence>
<evidence type="ECO:0000313" key="5">
    <source>
        <dbReference type="EMBL" id="KAJ5738792.1"/>
    </source>
</evidence>
<reference evidence="5" key="2">
    <citation type="submission" date="2023-01" db="EMBL/GenBank/DDBJ databases">
        <authorList>
            <person name="Petersen C."/>
        </authorList>
    </citation>
    <scope>NUCLEOTIDE SEQUENCE</scope>
    <source>
        <strain evidence="5">IBT 17514</strain>
    </source>
</reference>
<dbReference type="CDD" id="cd07650">
    <property type="entry name" value="F-BAR_Syp1p_like"/>
    <property type="match status" value="1"/>
</dbReference>
<comment type="caution">
    <text evidence="5">The sequence shown here is derived from an EMBL/GenBank/DDBJ whole genome shotgun (WGS) entry which is preliminary data.</text>
</comment>
<dbReference type="AlphaFoldDB" id="A0AAD6HVQ9"/>